<keyword evidence="2" id="KW-0436">Ligase</keyword>
<proteinExistence type="inferred from homology"/>
<name>A0ABZ1ILS8_9PSEU</name>
<dbReference type="RefSeq" id="WP_326837551.1">
    <property type="nucleotide sequence ID" value="NZ_CP142149.1"/>
</dbReference>
<dbReference type="Pfam" id="PF00501">
    <property type="entry name" value="AMP-binding"/>
    <property type="match status" value="1"/>
</dbReference>
<organism evidence="5 6">
    <name type="scientific">Amycolatopsis rhabdoformis</name>
    <dbReference type="NCBI Taxonomy" id="1448059"/>
    <lineage>
        <taxon>Bacteria</taxon>
        <taxon>Bacillati</taxon>
        <taxon>Actinomycetota</taxon>
        <taxon>Actinomycetes</taxon>
        <taxon>Pseudonocardiales</taxon>
        <taxon>Pseudonocardiaceae</taxon>
        <taxon>Amycolatopsis</taxon>
    </lineage>
</organism>
<dbReference type="InterPro" id="IPR025110">
    <property type="entry name" value="AMP-bd_C"/>
</dbReference>
<dbReference type="InterPro" id="IPR000873">
    <property type="entry name" value="AMP-dep_synth/lig_dom"/>
</dbReference>
<dbReference type="PANTHER" id="PTHR43201:SF5">
    <property type="entry name" value="MEDIUM-CHAIN ACYL-COA LIGASE ACSF2, MITOCHONDRIAL"/>
    <property type="match status" value="1"/>
</dbReference>
<dbReference type="InterPro" id="IPR042099">
    <property type="entry name" value="ANL_N_sf"/>
</dbReference>
<dbReference type="PROSITE" id="PS00455">
    <property type="entry name" value="AMP_BINDING"/>
    <property type="match status" value="1"/>
</dbReference>
<evidence type="ECO:0000259" key="3">
    <source>
        <dbReference type="Pfam" id="PF00501"/>
    </source>
</evidence>
<evidence type="ECO:0000259" key="4">
    <source>
        <dbReference type="Pfam" id="PF13193"/>
    </source>
</evidence>
<feature type="domain" description="AMP-binding enzyme C-terminal" evidence="4">
    <location>
        <begin position="437"/>
        <end position="511"/>
    </location>
</feature>
<gene>
    <name evidence="5" type="ORF">VSH64_22120</name>
</gene>
<dbReference type="InterPro" id="IPR020845">
    <property type="entry name" value="AMP-binding_CS"/>
</dbReference>
<evidence type="ECO:0000256" key="1">
    <source>
        <dbReference type="ARBA" id="ARBA00006432"/>
    </source>
</evidence>
<dbReference type="InterPro" id="IPR045851">
    <property type="entry name" value="AMP-bd_C_sf"/>
</dbReference>
<sequence>MAEFDGPARPDVRLVLPNLVRNLAQEDPDRIFLRDVEGAALSYGDVHRRATAWAASLRGSGVGDGDRVATVFATTIEGVIAWLACCYNRAISVPLNTAYRGPLLQHALDLTEPAALLVDEQFAGNFEDIRLPPHTRVYVQSGPDGPLATPFPRAGDLRDLDSPDAQAVRDTPLDYVHSWTDCPALTFTSGTTGRSKAVVLQWLQVYKMAVHTCKTEYAGPHEVVYIPWPLNHISGTGCVYGAALAKGVALLRRKWSTSSFMADVHRFRCTFTVLMGEMTRYVSTMDLPDGDPCPIERFYAVPSNPDLQPLADRLGAWYTTSYNSTEQSTLIVSPGRDPVPVGAAGKIRPGAEFRVVAPDGSDVEPGQVGELLTRTTDPAEMFAGYWNMPDATATATAGGWYHTGDAVRVDPDGYIHFLERMGDRLRHRGENVSPFDVEVVLDSHPQVTRSAVVGIPSVQYGEDDIVAFVVTESPDLDPATLLAYARHHLPKFMVPAQLHLTDTLPQTPTGKIQRGELRRGLLEELEK</sequence>
<reference evidence="5 6" key="1">
    <citation type="journal article" date="2015" name="Int. J. Syst. Evol. Microbiol.">
        <title>Amycolatopsis rhabdoformis sp. nov., an actinomycete isolated from a tropical forest soil.</title>
        <authorList>
            <person name="Souza W.R."/>
            <person name="Silva R.E."/>
            <person name="Goodfellow M."/>
            <person name="Busarakam K."/>
            <person name="Figueiro F.S."/>
            <person name="Ferreira D."/>
            <person name="Rodrigues-Filho E."/>
            <person name="Moraes L.A.B."/>
            <person name="Zucchi T.D."/>
        </authorList>
    </citation>
    <scope>NUCLEOTIDE SEQUENCE [LARGE SCALE GENOMIC DNA]</scope>
    <source>
        <strain evidence="5 6">NCIMB 14900</strain>
    </source>
</reference>
<comment type="similarity">
    <text evidence="1">Belongs to the ATP-dependent AMP-binding enzyme family.</text>
</comment>
<evidence type="ECO:0000313" key="5">
    <source>
        <dbReference type="EMBL" id="WSE34743.1"/>
    </source>
</evidence>
<evidence type="ECO:0000256" key="2">
    <source>
        <dbReference type="ARBA" id="ARBA00022598"/>
    </source>
</evidence>
<dbReference type="PANTHER" id="PTHR43201">
    <property type="entry name" value="ACYL-COA SYNTHETASE"/>
    <property type="match status" value="1"/>
</dbReference>
<dbReference type="Proteomes" id="UP001330812">
    <property type="component" value="Chromosome"/>
</dbReference>
<feature type="domain" description="AMP-dependent synthetase/ligase" evidence="3">
    <location>
        <begin position="24"/>
        <end position="386"/>
    </location>
</feature>
<keyword evidence="6" id="KW-1185">Reference proteome</keyword>
<accession>A0ABZ1ILS8</accession>
<protein>
    <submittedName>
        <fullName evidence="5">Class I adenylate-forming enzyme family protein</fullName>
    </submittedName>
</protein>
<dbReference type="Gene3D" id="3.40.50.12780">
    <property type="entry name" value="N-terminal domain of ligase-like"/>
    <property type="match status" value="1"/>
</dbReference>
<dbReference type="Pfam" id="PF13193">
    <property type="entry name" value="AMP-binding_C"/>
    <property type="match status" value="1"/>
</dbReference>
<evidence type="ECO:0000313" key="6">
    <source>
        <dbReference type="Proteomes" id="UP001330812"/>
    </source>
</evidence>
<dbReference type="Gene3D" id="3.30.300.30">
    <property type="match status" value="1"/>
</dbReference>
<dbReference type="SUPFAM" id="SSF56801">
    <property type="entry name" value="Acetyl-CoA synthetase-like"/>
    <property type="match status" value="1"/>
</dbReference>
<dbReference type="EMBL" id="CP142149">
    <property type="protein sequence ID" value="WSE34743.1"/>
    <property type="molecule type" value="Genomic_DNA"/>
</dbReference>